<sequence>MKESILKTEKLVKIYGEASGDSSTTAVDGVNLEINKGEFLAIMGPSGSGKTTLLHLLGGIDKPTSGEVFINGEPISEMNGDELAVFRRKELGLVFQEFNLLDSLTVRENILIPMILEKKPIEEMEKKVKELATLFGITNILDKYTYHVSGGQMQRTAVSRALVNKPSILLADEPTGNLDSKSSTTIMECFEKVVEELQTTVLVVTHDVFAASYCKKVIFIKDGGIHSSIVRKGDRKQFLNQIMDNLAVLGGRVHDI</sequence>
<dbReference type="Gene3D" id="3.40.50.300">
    <property type="entry name" value="P-loop containing nucleotide triphosphate hydrolases"/>
    <property type="match status" value="1"/>
</dbReference>
<dbReference type="PANTHER" id="PTHR42798:SF7">
    <property type="entry name" value="ALPHA-D-RIBOSE 1-METHYLPHOSPHONATE 5-TRIPHOSPHATE SYNTHASE SUBUNIT PHNL"/>
    <property type="match status" value="1"/>
</dbReference>
<evidence type="ECO:0000313" key="6">
    <source>
        <dbReference type="EMBL" id="CAG9621578.1"/>
    </source>
</evidence>
<evidence type="ECO:0000256" key="1">
    <source>
        <dbReference type="ARBA" id="ARBA00005417"/>
    </source>
</evidence>
<dbReference type="CDD" id="cd03255">
    <property type="entry name" value="ABC_MJ0796_LolCDE_FtsE"/>
    <property type="match status" value="1"/>
</dbReference>
<evidence type="ECO:0000256" key="4">
    <source>
        <dbReference type="ARBA" id="ARBA00022840"/>
    </source>
</evidence>
<evidence type="ECO:0000313" key="7">
    <source>
        <dbReference type="Proteomes" id="UP000789833"/>
    </source>
</evidence>
<proteinExistence type="inferred from homology"/>
<feature type="domain" description="ABC transporter" evidence="5">
    <location>
        <begin position="6"/>
        <end position="247"/>
    </location>
</feature>
<dbReference type="InterPro" id="IPR027417">
    <property type="entry name" value="P-loop_NTPase"/>
</dbReference>
<accession>A0ABM8YNK3</accession>
<dbReference type="GO" id="GO:0005524">
    <property type="term" value="F:ATP binding"/>
    <property type="evidence" value="ECO:0007669"/>
    <property type="project" value="UniProtKB-KW"/>
</dbReference>
<dbReference type="EMBL" id="CAKJTJ010000011">
    <property type="protein sequence ID" value="CAG9621578.1"/>
    <property type="molecule type" value="Genomic_DNA"/>
</dbReference>
<evidence type="ECO:0000256" key="2">
    <source>
        <dbReference type="ARBA" id="ARBA00022448"/>
    </source>
</evidence>
<dbReference type="InterPro" id="IPR017911">
    <property type="entry name" value="MacB-like_ATP-bd"/>
</dbReference>
<keyword evidence="2" id="KW-0813">Transport</keyword>
<comment type="similarity">
    <text evidence="1">Belongs to the ABC transporter superfamily.</text>
</comment>
<evidence type="ECO:0000259" key="5">
    <source>
        <dbReference type="PROSITE" id="PS50893"/>
    </source>
</evidence>
<keyword evidence="7" id="KW-1185">Reference proteome</keyword>
<dbReference type="PANTHER" id="PTHR42798">
    <property type="entry name" value="LIPOPROTEIN-RELEASING SYSTEM ATP-BINDING PROTEIN LOLD"/>
    <property type="match status" value="1"/>
</dbReference>
<organism evidence="6 7">
    <name type="scientific">Sutcliffiella rhizosphaerae</name>
    <dbReference type="NCBI Taxonomy" id="2880967"/>
    <lineage>
        <taxon>Bacteria</taxon>
        <taxon>Bacillati</taxon>
        <taxon>Bacillota</taxon>
        <taxon>Bacilli</taxon>
        <taxon>Bacillales</taxon>
        <taxon>Bacillaceae</taxon>
        <taxon>Sutcliffiella</taxon>
    </lineage>
</organism>
<reference evidence="6 7" key="1">
    <citation type="submission" date="2021-10" db="EMBL/GenBank/DDBJ databases">
        <authorList>
            <person name="Criscuolo A."/>
        </authorList>
    </citation>
    <scope>NUCLEOTIDE SEQUENCE [LARGE SCALE GENOMIC DNA]</scope>
    <source>
        <strain evidence="7">CIP 111883</strain>
    </source>
</reference>
<dbReference type="Proteomes" id="UP000789833">
    <property type="component" value="Unassembled WGS sequence"/>
</dbReference>
<keyword evidence="3" id="KW-0547">Nucleotide-binding</keyword>
<dbReference type="SUPFAM" id="SSF52540">
    <property type="entry name" value="P-loop containing nucleoside triphosphate hydrolases"/>
    <property type="match status" value="1"/>
</dbReference>
<dbReference type="InterPro" id="IPR003439">
    <property type="entry name" value="ABC_transporter-like_ATP-bd"/>
</dbReference>
<comment type="caution">
    <text evidence="6">The sequence shown here is derived from an EMBL/GenBank/DDBJ whole genome shotgun (WGS) entry which is preliminary data.</text>
</comment>
<gene>
    <name evidence="6" type="primary">yxdL</name>
    <name evidence="6" type="ORF">BACCIP111883_02351</name>
</gene>
<protein>
    <submittedName>
        <fullName evidence="6">ABC transporter ATP-binding protein YxdL</fullName>
    </submittedName>
</protein>
<dbReference type="Pfam" id="PF00005">
    <property type="entry name" value="ABC_tran"/>
    <property type="match status" value="1"/>
</dbReference>
<dbReference type="InterPro" id="IPR003593">
    <property type="entry name" value="AAA+_ATPase"/>
</dbReference>
<keyword evidence="4 6" id="KW-0067">ATP-binding</keyword>
<dbReference type="SMART" id="SM00382">
    <property type="entry name" value="AAA"/>
    <property type="match status" value="1"/>
</dbReference>
<evidence type="ECO:0000256" key="3">
    <source>
        <dbReference type="ARBA" id="ARBA00022741"/>
    </source>
</evidence>
<dbReference type="PROSITE" id="PS50893">
    <property type="entry name" value="ABC_TRANSPORTER_2"/>
    <property type="match status" value="1"/>
</dbReference>
<dbReference type="RefSeq" id="WP_230501456.1">
    <property type="nucleotide sequence ID" value="NZ_CAKJTJ010000011.1"/>
</dbReference>
<name>A0ABM8YNK3_9BACI</name>